<dbReference type="InterPro" id="IPR043137">
    <property type="entry name" value="GGT_ssub_C"/>
</dbReference>
<organism evidence="1 2">
    <name type="scientific">Blastomyces silverae</name>
    <dbReference type="NCBI Taxonomy" id="2060906"/>
    <lineage>
        <taxon>Eukaryota</taxon>
        <taxon>Fungi</taxon>
        <taxon>Dikarya</taxon>
        <taxon>Ascomycota</taxon>
        <taxon>Pezizomycotina</taxon>
        <taxon>Eurotiomycetes</taxon>
        <taxon>Eurotiomycetidae</taxon>
        <taxon>Onygenales</taxon>
        <taxon>Ajellomycetaceae</taxon>
        <taxon>Blastomyces</taxon>
    </lineage>
</organism>
<evidence type="ECO:0000313" key="2">
    <source>
        <dbReference type="Proteomes" id="UP000053573"/>
    </source>
</evidence>
<dbReference type="SUPFAM" id="SSF56235">
    <property type="entry name" value="N-terminal nucleophile aminohydrolases (Ntn hydrolases)"/>
    <property type="match status" value="1"/>
</dbReference>
<dbReference type="Proteomes" id="UP000053573">
    <property type="component" value="Unassembled WGS sequence"/>
</dbReference>
<sequence length="80" mass="8867">MSAAEALRAPRLHNQLVPNVSTFEYPFDNSTVAFMAERNHTVQHVAPGRSTVQSIRVFGKSRFEAVGEPRQKNSGGVVVW</sequence>
<evidence type="ECO:0000313" key="1">
    <source>
        <dbReference type="EMBL" id="KLJ12071.1"/>
    </source>
</evidence>
<proteinExistence type="predicted"/>
<protein>
    <submittedName>
        <fullName evidence="1">Gamma-glutamyltranspeptidase</fullName>
    </submittedName>
</protein>
<accession>A0A0H1BSF5</accession>
<dbReference type="STRING" id="2060906.A0A0H1BSF5"/>
<dbReference type="EMBL" id="LDEV01001184">
    <property type="protein sequence ID" value="KLJ12071.1"/>
    <property type="molecule type" value="Genomic_DNA"/>
</dbReference>
<keyword evidence="2" id="KW-1185">Reference proteome</keyword>
<dbReference type="AlphaFoldDB" id="A0A0H1BSF5"/>
<gene>
    <name evidence="1" type="ORF">EMPG_12805</name>
</gene>
<dbReference type="OrthoDB" id="1081007at2759"/>
<feature type="non-terminal residue" evidence="1">
    <location>
        <position position="80"/>
    </location>
</feature>
<name>A0A0H1BSF5_9EURO</name>
<reference evidence="2" key="1">
    <citation type="journal article" date="2015" name="PLoS Genet.">
        <title>The dynamic genome and transcriptome of the human fungal pathogen Blastomyces and close relative Emmonsia.</title>
        <authorList>
            <person name="Munoz J.F."/>
            <person name="Gauthier G.M."/>
            <person name="Desjardins C.A."/>
            <person name="Gallo J.E."/>
            <person name="Holder J."/>
            <person name="Sullivan T.D."/>
            <person name="Marty A.J."/>
            <person name="Carmen J.C."/>
            <person name="Chen Z."/>
            <person name="Ding L."/>
            <person name="Gujja S."/>
            <person name="Magrini V."/>
            <person name="Misas E."/>
            <person name="Mitreva M."/>
            <person name="Priest M."/>
            <person name="Saif S."/>
            <person name="Whiston E.A."/>
            <person name="Young S."/>
            <person name="Zeng Q."/>
            <person name="Goldman W.E."/>
            <person name="Mardis E.R."/>
            <person name="Taylor J.W."/>
            <person name="McEwen J.G."/>
            <person name="Clay O.K."/>
            <person name="Klein B.S."/>
            <person name="Cuomo C.A."/>
        </authorList>
    </citation>
    <scope>NUCLEOTIDE SEQUENCE [LARGE SCALE GENOMIC DNA]</scope>
    <source>
        <strain evidence="2">UAMH 139</strain>
    </source>
</reference>
<dbReference type="Pfam" id="PF01019">
    <property type="entry name" value="G_glu_transpept"/>
    <property type="match status" value="1"/>
</dbReference>
<comment type="caution">
    <text evidence="1">The sequence shown here is derived from an EMBL/GenBank/DDBJ whole genome shotgun (WGS) entry which is preliminary data.</text>
</comment>
<dbReference type="Gene3D" id="3.60.20.40">
    <property type="match status" value="1"/>
</dbReference>
<dbReference type="InterPro" id="IPR029055">
    <property type="entry name" value="Ntn_hydrolases_N"/>
</dbReference>